<evidence type="ECO:0000313" key="3">
    <source>
        <dbReference type="Proteomes" id="UP000824250"/>
    </source>
</evidence>
<proteinExistence type="predicted"/>
<evidence type="ECO:0000313" key="2">
    <source>
        <dbReference type="EMBL" id="HIR06119.1"/>
    </source>
</evidence>
<reference evidence="2" key="2">
    <citation type="journal article" date="2021" name="PeerJ">
        <title>Extensive microbial diversity within the chicken gut microbiome revealed by metagenomics and culture.</title>
        <authorList>
            <person name="Gilroy R."/>
            <person name="Ravi A."/>
            <person name="Getino M."/>
            <person name="Pursley I."/>
            <person name="Horton D.L."/>
            <person name="Alikhan N.F."/>
            <person name="Baker D."/>
            <person name="Gharbi K."/>
            <person name="Hall N."/>
            <person name="Watson M."/>
            <person name="Adriaenssens E.M."/>
            <person name="Foster-Nyarko E."/>
            <person name="Jarju S."/>
            <person name="Secka A."/>
            <person name="Antonio M."/>
            <person name="Oren A."/>
            <person name="Chaudhuri R.R."/>
            <person name="La Ragione R."/>
            <person name="Hildebrand F."/>
            <person name="Pallen M.J."/>
        </authorList>
    </citation>
    <scope>NUCLEOTIDE SEQUENCE</scope>
    <source>
        <strain evidence="2">CHK180-2868</strain>
    </source>
</reference>
<comment type="caution">
    <text evidence="2">The sequence shown here is derived from an EMBL/GenBank/DDBJ whole genome shotgun (WGS) entry which is preliminary data.</text>
</comment>
<organism evidence="2 3">
    <name type="scientific">Candidatus Copromonas faecavium</name>
    <name type="common">nom. illeg.</name>
    <dbReference type="NCBI Taxonomy" id="2840740"/>
    <lineage>
        <taxon>Bacteria</taxon>
        <taxon>Bacillati</taxon>
        <taxon>Bacillota</taxon>
        <taxon>Clostridia</taxon>
        <taxon>Lachnospirales</taxon>
        <taxon>Lachnospiraceae</taxon>
        <taxon>Candidatus Copromonas (nom. illeg.)</taxon>
    </lineage>
</organism>
<dbReference type="Proteomes" id="UP000824250">
    <property type="component" value="Unassembled WGS sequence"/>
</dbReference>
<reference evidence="2" key="1">
    <citation type="submission" date="2020-10" db="EMBL/GenBank/DDBJ databases">
        <authorList>
            <person name="Gilroy R."/>
        </authorList>
    </citation>
    <scope>NUCLEOTIDE SEQUENCE</scope>
    <source>
        <strain evidence="2">CHK180-2868</strain>
    </source>
</reference>
<evidence type="ECO:0000259" key="1">
    <source>
        <dbReference type="Pfam" id="PF12647"/>
    </source>
</evidence>
<name>A0A9D1D6Z2_9FIRM</name>
<dbReference type="CDD" id="cd00350">
    <property type="entry name" value="rubredoxin_like"/>
    <property type="match status" value="1"/>
</dbReference>
<feature type="domain" description="RNHCP" evidence="1">
    <location>
        <begin position="7"/>
        <end position="89"/>
    </location>
</feature>
<gene>
    <name evidence="2" type="ORF">IAB28_09170</name>
</gene>
<protein>
    <submittedName>
        <fullName evidence="2">RNHCP domain-containing protein</fullName>
    </submittedName>
</protein>
<dbReference type="Pfam" id="PF12647">
    <property type="entry name" value="RNHCP"/>
    <property type="match status" value="1"/>
</dbReference>
<dbReference type="AlphaFoldDB" id="A0A9D1D6Z2"/>
<dbReference type="InterPro" id="IPR024439">
    <property type="entry name" value="RNHCP"/>
</dbReference>
<accession>A0A9D1D6Z2</accession>
<sequence>MREQKEPWRCPVCGWTAPEDRKNESWDHCPNCLAGIHEEETEDGICGGILEPVSVWIREDDSWQIIGRCRLCGGMEEMSMTAWDNRMKILSIAARPLSQPPFPIERVQELTKLMGGRGEIGGNSDEQRK</sequence>
<dbReference type="EMBL" id="DVGC01000053">
    <property type="protein sequence ID" value="HIR06119.1"/>
    <property type="molecule type" value="Genomic_DNA"/>
</dbReference>